<reference evidence="3" key="1">
    <citation type="submission" date="2018-12" db="EMBL/GenBank/DDBJ databases">
        <authorList>
            <person name="Syme R.A."/>
            <person name="Farfan-Caceres L."/>
            <person name="Lichtenzveig J."/>
        </authorList>
    </citation>
    <scope>NUCLEOTIDE SEQUENCE</scope>
    <source>
        <strain evidence="3">Al4</strain>
    </source>
</reference>
<dbReference type="InterPro" id="IPR056884">
    <property type="entry name" value="NPHP3-like_N"/>
</dbReference>
<accession>A0A8H7MFK1</accession>
<evidence type="ECO:0000256" key="1">
    <source>
        <dbReference type="ARBA" id="ARBA00022737"/>
    </source>
</evidence>
<gene>
    <name evidence="3" type="ORF">EKO04_010564</name>
</gene>
<comment type="caution">
    <text evidence="3">The sequence shown here is derived from an EMBL/GenBank/DDBJ whole genome shotgun (WGS) entry which is preliminary data.</text>
</comment>
<reference evidence="3" key="2">
    <citation type="submission" date="2020-09" db="EMBL/GenBank/DDBJ databases">
        <title>Reference genome assembly for Australian Ascochyta lentis isolate Al4.</title>
        <authorList>
            <person name="Lee R.C."/>
            <person name="Farfan-Caceres L.M."/>
            <person name="Debler J.W."/>
            <person name="Williams A.H."/>
            <person name="Henares B.M."/>
        </authorList>
    </citation>
    <scope>NUCLEOTIDE SEQUENCE</scope>
    <source>
        <strain evidence="3">Al4</strain>
    </source>
</reference>
<evidence type="ECO:0000313" key="3">
    <source>
        <dbReference type="EMBL" id="KAF9691342.1"/>
    </source>
</evidence>
<evidence type="ECO:0000259" key="2">
    <source>
        <dbReference type="Pfam" id="PF24883"/>
    </source>
</evidence>
<protein>
    <recommendedName>
        <fullName evidence="2">Nephrocystin 3-like N-terminal domain-containing protein</fullName>
    </recommendedName>
</protein>
<sequence>MQQTPTSSRAVPRTLESMPFWNEIFPEAMAQFQEQSIEPKIVHVSDKRIRGKDSWSQVQCQLQSTRDAYLRETGLRGRVRHYRRMAADNSQVAVQTSRLLLNVDMISPVVNIVQNLVEAVHFAAKVRRDIEIGFDGLEENFCEIDFVFSTFPNDLNVRNAGINVVAAVLDTVENVIAFYLKPALKKMGSAIFQGDEYGIKVTQGLETIKARSEALVHQGLNSHVFVSRREAQGSRKRDVELMEGVRTANTNIETVENKVFEIADSVDAINKRLEMFNEAFSMLNQAEKAKLKDVEFRRERLVQGPVVLAASSPASVSYGHQLGYRPSQMTPALLWSYLDIPEIEKDDLSYFDTKYERISSVDRGRTERILGIERFKSWLVTPRSSLFLILGECESVGGVTALTLFCATLLQALREKKGTFLSLAFFCDRHREDDPYAGGIALVRSFIAQLLSQHPFNTVNVHHNVDLERVRKHKGTELCNLLSWLVRQLPDNVTLLCVIDGLGYYERSMMVEEAFNAVACISRMMHEPGLRATVKVLTTSPVPVRTMRQFFPEESILNLSTLSSFDSPSRLRTQRQLQDSLR</sequence>
<dbReference type="AlphaFoldDB" id="A0A8H7MFK1"/>
<organism evidence="3 4">
    <name type="scientific">Ascochyta lentis</name>
    <dbReference type="NCBI Taxonomy" id="205686"/>
    <lineage>
        <taxon>Eukaryota</taxon>
        <taxon>Fungi</taxon>
        <taxon>Dikarya</taxon>
        <taxon>Ascomycota</taxon>
        <taxon>Pezizomycotina</taxon>
        <taxon>Dothideomycetes</taxon>
        <taxon>Pleosporomycetidae</taxon>
        <taxon>Pleosporales</taxon>
        <taxon>Pleosporineae</taxon>
        <taxon>Didymellaceae</taxon>
        <taxon>Ascochyta</taxon>
    </lineage>
</organism>
<dbReference type="PANTHER" id="PTHR40619:SF3">
    <property type="entry name" value="FUNGAL STAND N-TERMINAL GOODBYE DOMAIN-CONTAINING PROTEIN"/>
    <property type="match status" value="1"/>
</dbReference>
<dbReference type="PANTHER" id="PTHR40619">
    <property type="entry name" value="FUNGAL STAND N-TERMINAL GOODBYE DOMAIN-CONTAINING PROTEIN"/>
    <property type="match status" value="1"/>
</dbReference>
<keyword evidence="4" id="KW-1185">Reference proteome</keyword>
<feature type="domain" description="Nephrocystin 3-like N-terminal" evidence="2">
    <location>
        <begin position="367"/>
        <end position="540"/>
    </location>
</feature>
<proteinExistence type="predicted"/>
<keyword evidence="1" id="KW-0677">Repeat</keyword>
<evidence type="ECO:0000313" key="4">
    <source>
        <dbReference type="Proteomes" id="UP000651452"/>
    </source>
</evidence>
<dbReference type="OrthoDB" id="3730111at2759"/>
<dbReference type="Pfam" id="PF24883">
    <property type="entry name" value="NPHP3_N"/>
    <property type="match status" value="1"/>
</dbReference>
<dbReference type="EMBL" id="RZGK01000021">
    <property type="protein sequence ID" value="KAF9691342.1"/>
    <property type="molecule type" value="Genomic_DNA"/>
</dbReference>
<name>A0A8H7MFK1_9PLEO</name>
<dbReference type="Proteomes" id="UP000651452">
    <property type="component" value="Unassembled WGS sequence"/>
</dbReference>